<proteinExistence type="predicted"/>
<evidence type="ECO:0000313" key="3">
    <source>
        <dbReference type="Proteomes" id="UP000292082"/>
    </source>
</evidence>
<feature type="domain" description="DUF7770" evidence="1">
    <location>
        <begin position="119"/>
        <end position="271"/>
    </location>
</feature>
<dbReference type="InterPro" id="IPR056672">
    <property type="entry name" value="DUF7770"/>
</dbReference>
<evidence type="ECO:0000313" key="2">
    <source>
        <dbReference type="EMBL" id="TBU57968.1"/>
    </source>
</evidence>
<dbReference type="Pfam" id="PF24968">
    <property type="entry name" value="DUF7770"/>
    <property type="match status" value="1"/>
</dbReference>
<reference evidence="2 3" key="1">
    <citation type="submission" date="2019-01" db="EMBL/GenBank/DDBJ databases">
        <title>Draft genome sequences of three monokaryotic isolates of the white-rot basidiomycete fungus Dichomitus squalens.</title>
        <authorList>
            <consortium name="DOE Joint Genome Institute"/>
            <person name="Lopez S.C."/>
            <person name="Andreopoulos B."/>
            <person name="Pangilinan J."/>
            <person name="Lipzen A."/>
            <person name="Riley R."/>
            <person name="Ahrendt S."/>
            <person name="Ng V."/>
            <person name="Barry K."/>
            <person name="Daum C."/>
            <person name="Grigoriev I.V."/>
            <person name="Hilden K.S."/>
            <person name="Makela M.R."/>
            <person name="de Vries R.P."/>
        </authorList>
    </citation>
    <scope>NUCLEOTIDE SEQUENCE [LARGE SCALE GENOMIC DNA]</scope>
    <source>
        <strain evidence="2 3">CBS 464.89</strain>
    </source>
</reference>
<accession>A0A4V2K7Y8</accession>
<protein>
    <recommendedName>
        <fullName evidence="1">DUF7770 domain-containing protein</fullName>
    </recommendedName>
</protein>
<organism evidence="2 3">
    <name type="scientific">Dichomitus squalens</name>
    <dbReference type="NCBI Taxonomy" id="114155"/>
    <lineage>
        <taxon>Eukaryota</taxon>
        <taxon>Fungi</taxon>
        <taxon>Dikarya</taxon>
        <taxon>Basidiomycota</taxon>
        <taxon>Agaricomycotina</taxon>
        <taxon>Agaricomycetes</taxon>
        <taxon>Polyporales</taxon>
        <taxon>Polyporaceae</taxon>
        <taxon>Dichomitus</taxon>
    </lineage>
</organism>
<sequence>MQCGDGAQVRNTSFSVWLSSLEKYLRLRSHVKTTRTCCPRNEGSHRDNSYSSTPIYLASITIHRAHDCIQTRFSSQSQHTSHTTMTDPVYSHIMNTDGSWGTSRFQTPAATLTLPVHKIHFAAHHNIHDDGSDNMPPTNHWSMFLETSSTSSVRVEVVPGCAGSPGMVVLETKGYATTERASRTETAVSSPGMTVSNILSVIISKKRDRYIFHPVGEGCCFWLATLAVDLADAGVISSADAARIRNSLAMYWPFNNRLPAEQRPMSEGQFY</sequence>
<dbReference type="AlphaFoldDB" id="A0A4V2K7Y8"/>
<gene>
    <name evidence="2" type="ORF">BD310DRAFT_928027</name>
</gene>
<evidence type="ECO:0000259" key="1">
    <source>
        <dbReference type="Pfam" id="PF24968"/>
    </source>
</evidence>
<name>A0A4V2K7Y8_9APHY</name>
<dbReference type="EMBL" id="ML145130">
    <property type="protein sequence ID" value="TBU57968.1"/>
    <property type="molecule type" value="Genomic_DNA"/>
</dbReference>
<keyword evidence="3" id="KW-1185">Reference proteome</keyword>
<dbReference type="Proteomes" id="UP000292082">
    <property type="component" value="Unassembled WGS sequence"/>
</dbReference>